<proteinExistence type="predicted"/>
<dbReference type="AlphaFoldDB" id="C0ZVG9"/>
<evidence type="ECO:0000256" key="1">
    <source>
        <dbReference type="SAM" id="MobiDB-lite"/>
    </source>
</evidence>
<evidence type="ECO:0008006" key="4">
    <source>
        <dbReference type="Google" id="ProtNLM"/>
    </source>
</evidence>
<accession>C0ZVG9</accession>
<dbReference type="HOGENOM" id="CLU_1199016_0_0_11"/>
<feature type="region of interest" description="Disordered" evidence="1">
    <location>
        <begin position="1"/>
        <end position="106"/>
    </location>
</feature>
<evidence type="ECO:0000313" key="3">
    <source>
        <dbReference type="Proteomes" id="UP000002204"/>
    </source>
</evidence>
<gene>
    <name evidence="2" type="ordered locus">RER_59550</name>
</gene>
<reference evidence="3" key="1">
    <citation type="submission" date="2005-03" db="EMBL/GenBank/DDBJ databases">
        <title>Comparison of the complete genome sequences of Rhodococcus erythropolis PR4 and Rhodococcus opacus B4.</title>
        <authorList>
            <person name="Takarada H."/>
            <person name="Sekine M."/>
            <person name="Hosoyama A."/>
            <person name="Yamada R."/>
            <person name="Fujisawa T."/>
            <person name="Omata S."/>
            <person name="Shimizu A."/>
            <person name="Tsukatani N."/>
            <person name="Tanikawa S."/>
            <person name="Fujita N."/>
            <person name="Harayama S."/>
        </authorList>
    </citation>
    <scope>NUCLEOTIDE SEQUENCE [LARGE SCALE GENOMIC DNA]</scope>
    <source>
        <strain evidence="3">PR4 / NBRC 100887</strain>
    </source>
</reference>
<dbReference type="RefSeq" id="WP_020909807.1">
    <property type="nucleotide sequence ID" value="NC_012490.1"/>
</dbReference>
<reference evidence="2 3" key="2">
    <citation type="journal article" date="2006" name="Environ. Microbiol.">
        <title>Sequence analysis of three plasmids harboured in Rhodococcus erythropolis strain PR4.</title>
        <authorList>
            <person name="Sekine M."/>
            <person name="Tanikawa S."/>
            <person name="Omata S."/>
            <person name="Saito M."/>
            <person name="Fujisawa T."/>
            <person name="Tsukatani N."/>
            <person name="Tajima T."/>
            <person name="Sekigawa T."/>
            <person name="Kosugi H."/>
            <person name="Matsuo Y."/>
            <person name="Nishiko R."/>
            <person name="Imamura K."/>
            <person name="Ito M."/>
            <person name="Narita H."/>
            <person name="Tago S."/>
            <person name="Fujita N."/>
            <person name="Harayama S."/>
        </authorList>
    </citation>
    <scope>NUCLEOTIDE SEQUENCE [LARGE SCALE GENOMIC DNA]</scope>
    <source>
        <strain evidence="3">PR4 / NBRC 100887</strain>
    </source>
</reference>
<organism evidence="2 3">
    <name type="scientific">Rhodococcus erythropolis (strain PR4 / NBRC 100887)</name>
    <dbReference type="NCBI Taxonomy" id="234621"/>
    <lineage>
        <taxon>Bacteria</taxon>
        <taxon>Bacillati</taxon>
        <taxon>Actinomycetota</taxon>
        <taxon>Actinomycetes</taxon>
        <taxon>Mycobacteriales</taxon>
        <taxon>Nocardiaceae</taxon>
        <taxon>Rhodococcus</taxon>
        <taxon>Rhodococcus erythropolis group</taxon>
    </lineage>
</organism>
<dbReference type="EMBL" id="AP008957">
    <property type="protein sequence ID" value="BAH36663.1"/>
    <property type="molecule type" value="Genomic_DNA"/>
</dbReference>
<sequence>MVDFASTDDQWSTEDETNYADMDNYDPTATGDEYEPTAEWGHPDPVDDENPTVEVNDEQGHDEDDSTVTGEESAGEEGGGQDDPTTFSDPAPYSGDTTVGEEKEPVEPLYANVVEFVEEFFTQVIRRKMGMGAGDGGNVWDPRWMLYPEVAGRLKALWHAYEEARASDNASAMSNWWIHHLEPHVRVIFDGDTGPMSHAKEDGSWMGHPALPYEPVPRELLAALLGEHPED</sequence>
<dbReference type="InterPro" id="IPR032584">
    <property type="entry name" value="DUF4913"/>
</dbReference>
<dbReference type="KEGG" id="rer:RER_59550"/>
<dbReference type="PATRIC" id="fig|234621.6.peg.6546"/>
<dbReference type="Pfam" id="PF16259">
    <property type="entry name" value="DUF4913"/>
    <property type="match status" value="1"/>
</dbReference>
<evidence type="ECO:0000313" key="2">
    <source>
        <dbReference type="EMBL" id="BAH36663.1"/>
    </source>
</evidence>
<name>C0ZVG9_RHOE4</name>
<feature type="compositionally biased region" description="Acidic residues" evidence="1">
    <location>
        <begin position="46"/>
        <end position="66"/>
    </location>
</feature>
<dbReference type="Proteomes" id="UP000002204">
    <property type="component" value="Chromosome"/>
</dbReference>
<protein>
    <recommendedName>
        <fullName evidence="4">DUF4913 domain-containing protein</fullName>
    </recommendedName>
</protein>
<dbReference type="eggNOG" id="ENOG5031F5Z">
    <property type="taxonomic scope" value="Bacteria"/>
</dbReference>